<dbReference type="PRINTS" id="PR00412">
    <property type="entry name" value="EPOXHYDRLASE"/>
</dbReference>
<sequence>MLFPKEFKNEKILVEEKIFINVTHGGKGKPLLLIHGYPQTHIMWHKVVEKLSKEYYIICPDLRGYGDSSKPKGDEKHLIYSKKSMAKDMITLMQKLGFDKFFVAGHDRGARVTHRMCLDYPNNILKACVMDITPTYHMFKNTNQAFATGYYHWFFLIQPDFLPETMIGNNPRYYLEEKLKRWSAKGSVFDKKAIDEYVRCFDKDSIHATCEDYRAGASIDMSDDEKDRNRKISTPLLVLWGEKGFVNRTYDVLNVWKEYALDVGGEALDCGHFLPEEKPKEVSQKLKEFFN</sequence>
<dbReference type="AlphaFoldDB" id="A0A347U9L2"/>
<keyword evidence="5" id="KW-1185">Reference proteome</keyword>
<evidence type="ECO:0000259" key="2">
    <source>
        <dbReference type="Pfam" id="PF00561"/>
    </source>
</evidence>
<reference evidence="3 5" key="2">
    <citation type="submission" date="2018-08" db="EMBL/GenBank/DDBJ databases">
        <title>Complete genome of the Arcobacter ellisii type strain LMG 26155.</title>
        <authorList>
            <person name="Miller W.G."/>
            <person name="Yee E."/>
            <person name="Bono J.L."/>
        </authorList>
    </citation>
    <scope>NUCLEOTIDE SEQUENCE [LARGE SCALE GENOMIC DNA]</scope>
    <source>
        <strain evidence="3 5">LMG 26155</strain>
    </source>
</reference>
<evidence type="ECO:0000313" key="6">
    <source>
        <dbReference type="Proteomes" id="UP000290588"/>
    </source>
</evidence>
<dbReference type="EMBL" id="NXIG01000004">
    <property type="protein sequence ID" value="RXI31586.1"/>
    <property type="molecule type" value="Genomic_DNA"/>
</dbReference>
<evidence type="ECO:0000313" key="5">
    <source>
        <dbReference type="Proteomes" id="UP000262582"/>
    </source>
</evidence>
<keyword evidence="1 4" id="KW-0378">Hydrolase</keyword>
<dbReference type="Proteomes" id="UP000262582">
    <property type="component" value="Chromosome"/>
</dbReference>
<evidence type="ECO:0000256" key="1">
    <source>
        <dbReference type="ARBA" id="ARBA00022801"/>
    </source>
</evidence>
<evidence type="ECO:0000313" key="4">
    <source>
        <dbReference type="EMBL" id="RXI31586.1"/>
    </source>
</evidence>
<dbReference type="Pfam" id="PF00561">
    <property type="entry name" value="Abhydrolase_1"/>
    <property type="match status" value="1"/>
</dbReference>
<reference evidence="4 6" key="1">
    <citation type="submission" date="2017-09" db="EMBL/GenBank/DDBJ databases">
        <title>Genomics of the genus Arcobacter.</title>
        <authorList>
            <person name="Perez-Cataluna A."/>
            <person name="Figueras M.J."/>
            <person name="Salas-Masso N."/>
        </authorList>
    </citation>
    <scope>NUCLEOTIDE SEQUENCE [LARGE SCALE GENOMIC DNA]</scope>
    <source>
        <strain evidence="4 6">CECT 7837</strain>
    </source>
</reference>
<evidence type="ECO:0000313" key="3">
    <source>
        <dbReference type="EMBL" id="AXX95540.1"/>
    </source>
</evidence>
<dbReference type="EMBL" id="CP032097">
    <property type="protein sequence ID" value="AXX95540.1"/>
    <property type="molecule type" value="Genomic_DNA"/>
</dbReference>
<dbReference type="Gene3D" id="3.40.50.1820">
    <property type="entry name" value="alpha/beta hydrolase"/>
    <property type="match status" value="1"/>
</dbReference>
<dbReference type="PANTHER" id="PTHR43329">
    <property type="entry name" value="EPOXIDE HYDROLASE"/>
    <property type="match status" value="1"/>
</dbReference>
<feature type="domain" description="AB hydrolase-1" evidence="2">
    <location>
        <begin position="29"/>
        <end position="279"/>
    </location>
</feature>
<gene>
    <name evidence="3" type="ORF">AELL_1887</name>
    <name evidence="4" type="ORF">CP962_05615</name>
</gene>
<accession>A0A347U9L2</accession>
<dbReference type="InterPro" id="IPR029058">
    <property type="entry name" value="AB_hydrolase_fold"/>
</dbReference>
<dbReference type="InterPro" id="IPR000639">
    <property type="entry name" value="Epox_hydrolase-like"/>
</dbReference>
<dbReference type="InterPro" id="IPR000073">
    <property type="entry name" value="AB_hydrolase_1"/>
</dbReference>
<protein>
    <submittedName>
        <fullName evidence="3 4">Alpha/beta hydrolase</fullName>
    </submittedName>
</protein>
<dbReference type="GO" id="GO:0016787">
    <property type="term" value="F:hydrolase activity"/>
    <property type="evidence" value="ECO:0007669"/>
    <property type="project" value="UniProtKB-KW"/>
</dbReference>
<proteinExistence type="predicted"/>
<dbReference type="SUPFAM" id="SSF53474">
    <property type="entry name" value="alpha/beta-Hydrolases"/>
    <property type="match status" value="1"/>
</dbReference>
<dbReference type="Proteomes" id="UP000290588">
    <property type="component" value="Unassembled WGS sequence"/>
</dbReference>
<dbReference type="KEGG" id="aell:AELL_1887"/>
<dbReference type="OrthoDB" id="5338718at2"/>
<name>A0A347U9L2_9BACT</name>
<dbReference type="RefSeq" id="WP_118917715.1">
    <property type="nucleotide sequence ID" value="NZ_CP032097.1"/>
</dbReference>
<organism evidence="4 6">
    <name type="scientific">Arcobacter ellisii</name>
    <dbReference type="NCBI Taxonomy" id="913109"/>
    <lineage>
        <taxon>Bacteria</taxon>
        <taxon>Pseudomonadati</taxon>
        <taxon>Campylobacterota</taxon>
        <taxon>Epsilonproteobacteria</taxon>
        <taxon>Campylobacterales</taxon>
        <taxon>Arcobacteraceae</taxon>
        <taxon>Arcobacter</taxon>
    </lineage>
</organism>